<dbReference type="EMBL" id="JACHXZ010000003">
    <property type="protein sequence ID" value="MBB3169211.1"/>
    <property type="molecule type" value="Genomic_DNA"/>
</dbReference>
<evidence type="ECO:0000313" key="1">
    <source>
        <dbReference type="EMBL" id="MBB3169211.1"/>
    </source>
</evidence>
<proteinExistence type="predicted"/>
<evidence type="ECO:0000313" key="2">
    <source>
        <dbReference type="Proteomes" id="UP000559987"/>
    </source>
</evidence>
<gene>
    <name evidence="1" type="ORF">FHS30_002419</name>
</gene>
<accession>A0A839UR60</accession>
<comment type="caution">
    <text evidence="1">The sequence shown here is derived from an EMBL/GenBank/DDBJ whole genome shotgun (WGS) entry which is preliminary data.</text>
</comment>
<organism evidence="1 2">
    <name type="scientific">Simiduia aestuariiviva</name>
    <dbReference type="NCBI Taxonomy" id="1510459"/>
    <lineage>
        <taxon>Bacteria</taxon>
        <taxon>Pseudomonadati</taxon>
        <taxon>Pseudomonadota</taxon>
        <taxon>Gammaproteobacteria</taxon>
        <taxon>Cellvibrionales</taxon>
        <taxon>Cellvibrionaceae</taxon>
        <taxon>Simiduia</taxon>
    </lineage>
</organism>
<dbReference type="AlphaFoldDB" id="A0A839UR60"/>
<sequence length="125" mass="14008">MYISNSNFTQVGLNNRMGQSVAIEIMCHRDASTDLVVVRVVDDVGARQLAKNIEYFAQQLLSLCESDPARLQIVEWREQESGANLWRWRFNWVADCPLDAKLTPVKAGHHKHVNGLLSSLAMAAA</sequence>
<protein>
    <submittedName>
        <fullName evidence="1">Uncharacterized protein</fullName>
    </submittedName>
</protein>
<name>A0A839UR60_9GAMM</name>
<dbReference type="RefSeq" id="WP_183910692.1">
    <property type="nucleotide sequence ID" value="NZ_JACHXZ010000003.1"/>
</dbReference>
<keyword evidence="2" id="KW-1185">Reference proteome</keyword>
<reference evidence="1 2" key="1">
    <citation type="submission" date="2020-08" db="EMBL/GenBank/DDBJ databases">
        <title>Genomic Encyclopedia of Type Strains, Phase III (KMG-III): the genomes of soil and plant-associated and newly described type strains.</title>
        <authorList>
            <person name="Whitman W."/>
        </authorList>
    </citation>
    <scope>NUCLEOTIDE SEQUENCE [LARGE SCALE GENOMIC DNA]</scope>
    <source>
        <strain evidence="1 2">CECT 8571</strain>
    </source>
</reference>
<dbReference type="Proteomes" id="UP000559987">
    <property type="component" value="Unassembled WGS sequence"/>
</dbReference>